<dbReference type="RefSeq" id="WP_146435409.1">
    <property type="nucleotide sequence ID" value="NZ_VIGV01000004.1"/>
</dbReference>
<dbReference type="SUPFAM" id="SSF51735">
    <property type="entry name" value="NAD(P)-binding Rossmann-fold domains"/>
    <property type="match status" value="1"/>
</dbReference>
<comment type="caution">
    <text evidence="1">The sequence shown here is derived from an EMBL/GenBank/DDBJ whole genome shotgun (WGS) entry which is preliminary data.</text>
</comment>
<sequence>MKNVAAEGVIVVLDGTDATARMVGDLSCSGTRVTAVGANFRDVVSVLSGDVYALVADVADPEQWAMAIRRAEARHGTVDRVLDPAGKLAARAA</sequence>
<evidence type="ECO:0000313" key="2">
    <source>
        <dbReference type="Proteomes" id="UP000319792"/>
    </source>
</evidence>
<keyword evidence="2" id="KW-1185">Reference proteome</keyword>
<dbReference type="EMBL" id="VIGV01000004">
    <property type="protein sequence ID" value="TWS23571.1"/>
    <property type="molecule type" value="Genomic_DNA"/>
</dbReference>
<organism evidence="1 2">
    <name type="scientific">Tsukamurella sputi</name>
    <dbReference type="NCBI Taxonomy" id="2591848"/>
    <lineage>
        <taxon>Bacteria</taxon>
        <taxon>Bacillati</taxon>
        <taxon>Actinomycetota</taxon>
        <taxon>Actinomycetes</taxon>
        <taxon>Mycobacteriales</taxon>
        <taxon>Tsukamurellaceae</taxon>
        <taxon>Tsukamurella</taxon>
    </lineage>
</organism>
<accession>A0A5C5RMY6</accession>
<reference evidence="1 2" key="1">
    <citation type="submission" date="2019-08" db="EMBL/GenBank/DDBJ databases">
        <title>Tsukamurella conjunctivitidis sp. nov., Tsukamurella assacharolytica sp. nov. and Tsukamurella sputae sp. nov. isolated from patients with conjunctivitis, bacteraemia (lymphoma) and respiratory infection (sputum) in Hong Kong.</title>
        <authorList>
            <person name="Fok K.M.N."/>
            <person name="Fong J.Y.H."/>
        </authorList>
    </citation>
    <scope>NUCLEOTIDE SEQUENCE [LARGE SCALE GENOMIC DNA]</scope>
    <source>
        <strain evidence="1 2">HKU70</strain>
    </source>
</reference>
<proteinExistence type="predicted"/>
<gene>
    <name evidence="1" type="ORF">FK268_14950</name>
</gene>
<dbReference type="InterPro" id="IPR036291">
    <property type="entry name" value="NAD(P)-bd_dom_sf"/>
</dbReference>
<dbReference type="Proteomes" id="UP000319792">
    <property type="component" value="Unassembled WGS sequence"/>
</dbReference>
<dbReference type="OrthoDB" id="4774298at2"/>
<dbReference type="AlphaFoldDB" id="A0A5C5RMY6"/>
<evidence type="ECO:0000313" key="1">
    <source>
        <dbReference type="EMBL" id="TWS23571.1"/>
    </source>
</evidence>
<protein>
    <submittedName>
        <fullName evidence="1">Uncharacterized protein</fullName>
    </submittedName>
</protein>
<name>A0A5C5RMY6_9ACTN</name>